<dbReference type="SUPFAM" id="SSF103473">
    <property type="entry name" value="MFS general substrate transporter"/>
    <property type="match status" value="1"/>
</dbReference>
<feature type="transmembrane region" description="Helical" evidence="7">
    <location>
        <begin position="29"/>
        <end position="48"/>
    </location>
</feature>
<reference evidence="10" key="1">
    <citation type="submission" date="2016-10" db="EMBL/GenBank/DDBJ databases">
        <authorList>
            <person name="Varghese N."/>
        </authorList>
    </citation>
    <scope>NUCLEOTIDE SEQUENCE [LARGE SCALE GENOMIC DNA]</scope>
    <source>
        <strain evidence="10">DSM 44719</strain>
    </source>
</reference>
<protein>
    <submittedName>
        <fullName evidence="9">Predicted arabinose efflux permease, MFS family</fullName>
    </submittedName>
</protein>
<evidence type="ECO:0000259" key="8">
    <source>
        <dbReference type="PROSITE" id="PS50850"/>
    </source>
</evidence>
<feature type="transmembrane region" description="Helical" evidence="7">
    <location>
        <begin position="188"/>
        <end position="208"/>
    </location>
</feature>
<feature type="transmembrane region" description="Helical" evidence="7">
    <location>
        <begin position="245"/>
        <end position="269"/>
    </location>
</feature>
<evidence type="ECO:0000313" key="10">
    <source>
        <dbReference type="Proteomes" id="UP000183407"/>
    </source>
</evidence>
<dbReference type="Gene3D" id="1.20.1250.20">
    <property type="entry name" value="MFS general substrate transporter like domains"/>
    <property type="match status" value="2"/>
</dbReference>
<dbReference type="InterPro" id="IPR050189">
    <property type="entry name" value="MFS_Efflux_Transporters"/>
</dbReference>
<accession>A0A1H5D7C6</accession>
<keyword evidence="3 7" id="KW-0812">Transmembrane</keyword>
<gene>
    <name evidence="9" type="ORF">SAMN04490220_5415</name>
</gene>
<feature type="transmembrane region" description="Helical" evidence="7">
    <location>
        <begin position="340"/>
        <end position="363"/>
    </location>
</feature>
<evidence type="ECO:0000313" key="9">
    <source>
        <dbReference type="EMBL" id="SED74757.1"/>
    </source>
</evidence>
<dbReference type="PROSITE" id="PS50850">
    <property type="entry name" value="MFS"/>
    <property type="match status" value="1"/>
</dbReference>
<dbReference type="RefSeq" id="WP_073366193.1">
    <property type="nucleotide sequence ID" value="NZ_FNTL01000004.1"/>
</dbReference>
<evidence type="ECO:0000256" key="4">
    <source>
        <dbReference type="ARBA" id="ARBA00022989"/>
    </source>
</evidence>
<feature type="transmembrane region" description="Helical" evidence="7">
    <location>
        <begin position="375"/>
        <end position="397"/>
    </location>
</feature>
<dbReference type="Proteomes" id="UP000183407">
    <property type="component" value="Unassembled WGS sequence"/>
</dbReference>
<evidence type="ECO:0000256" key="1">
    <source>
        <dbReference type="ARBA" id="ARBA00004651"/>
    </source>
</evidence>
<dbReference type="OrthoDB" id="7002695at2"/>
<dbReference type="InterPro" id="IPR020846">
    <property type="entry name" value="MFS_dom"/>
</dbReference>
<evidence type="ECO:0000256" key="7">
    <source>
        <dbReference type="SAM" id="Phobius"/>
    </source>
</evidence>
<feature type="domain" description="Major facilitator superfamily (MFS) profile" evidence="8">
    <location>
        <begin position="33"/>
        <end position="428"/>
    </location>
</feature>
<keyword evidence="4 7" id="KW-1133">Transmembrane helix</keyword>
<name>A0A1H5D7C6_RHOJO</name>
<proteinExistence type="predicted"/>
<dbReference type="InterPro" id="IPR036259">
    <property type="entry name" value="MFS_trans_sf"/>
</dbReference>
<feature type="transmembrane region" description="Helical" evidence="7">
    <location>
        <begin position="162"/>
        <end position="182"/>
    </location>
</feature>
<evidence type="ECO:0000256" key="6">
    <source>
        <dbReference type="SAM" id="MobiDB-lite"/>
    </source>
</evidence>
<dbReference type="GO" id="GO:0022857">
    <property type="term" value="F:transmembrane transporter activity"/>
    <property type="evidence" value="ECO:0007669"/>
    <property type="project" value="InterPro"/>
</dbReference>
<dbReference type="EMBL" id="FNTL01000004">
    <property type="protein sequence ID" value="SED74757.1"/>
    <property type="molecule type" value="Genomic_DNA"/>
</dbReference>
<dbReference type="InterPro" id="IPR011701">
    <property type="entry name" value="MFS"/>
</dbReference>
<feature type="transmembrane region" description="Helical" evidence="7">
    <location>
        <begin position="281"/>
        <end position="302"/>
    </location>
</feature>
<dbReference type="Pfam" id="PF07690">
    <property type="entry name" value="MFS_1"/>
    <property type="match status" value="1"/>
</dbReference>
<feature type="transmembrane region" description="Helical" evidence="7">
    <location>
        <begin position="314"/>
        <end position="334"/>
    </location>
</feature>
<keyword evidence="5 7" id="KW-0472">Membrane</keyword>
<feature type="region of interest" description="Disordered" evidence="6">
    <location>
        <begin position="1"/>
        <end position="22"/>
    </location>
</feature>
<dbReference type="PANTHER" id="PTHR43124:SF3">
    <property type="entry name" value="CHLORAMPHENICOL EFFLUX PUMP RV0191"/>
    <property type="match status" value="1"/>
</dbReference>
<feature type="transmembrane region" description="Helical" evidence="7">
    <location>
        <begin position="127"/>
        <end position="150"/>
    </location>
</feature>
<feature type="transmembrane region" description="Helical" evidence="7">
    <location>
        <begin position="403"/>
        <end position="424"/>
    </location>
</feature>
<evidence type="ECO:0000256" key="5">
    <source>
        <dbReference type="ARBA" id="ARBA00023136"/>
    </source>
</evidence>
<evidence type="ECO:0000256" key="3">
    <source>
        <dbReference type="ARBA" id="ARBA00022692"/>
    </source>
</evidence>
<keyword evidence="2" id="KW-1003">Cell membrane</keyword>
<feature type="transmembrane region" description="Helical" evidence="7">
    <location>
        <begin position="101"/>
        <end position="121"/>
    </location>
</feature>
<comment type="subcellular location">
    <subcellularLocation>
        <location evidence="1">Cell membrane</location>
        <topology evidence="1">Multi-pass membrane protein</topology>
    </subcellularLocation>
</comment>
<dbReference type="AlphaFoldDB" id="A0A1H5D7C6"/>
<sequence>MGLPATTALNTTAPNTTTGNNAPASRSRFYPWIVFALTFGLLLSDYMSRQVLSAVFPLLKTEWALTDSQLASLSSVVALMVGLLTLPLSLLADRWGRVKSLLLMAVLWSLATLLCAVANSYEQMLGARFLVGVGEAAYGSVGIAVVLSVFAPRVHSTLSGAFMGGGSFGSVIGVALGGVIAVNLGWRWSFAAMAVFGLILVALFRALVSEKKLAQHAADDDPADAPGPIGFRAPISSLFTTPAVVFAYIGGGLQMFTAGVLLAWLPSFFNRSYGLALDKAGAMASIFVLLVGSGMVVCGIITDRVSRNDPARKWTTAVIFGVISLVFLGAGFQLPTGTPQLVLIGIGAFFSAGSSGPIAAMVANLTHSSVRASAFGTLTLANNLLGLALGPFVVGMLADRFGLVTALQIAPLIYIVAIVALILGKRAYPAGRRKLAALTAAPA</sequence>
<dbReference type="PANTHER" id="PTHR43124">
    <property type="entry name" value="PURINE EFFLUX PUMP PBUE"/>
    <property type="match status" value="1"/>
</dbReference>
<evidence type="ECO:0000256" key="2">
    <source>
        <dbReference type="ARBA" id="ARBA00022475"/>
    </source>
</evidence>
<dbReference type="GO" id="GO:0005886">
    <property type="term" value="C:plasma membrane"/>
    <property type="evidence" value="ECO:0007669"/>
    <property type="project" value="UniProtKB-SubCell"/>
</dbReference>
<feature type="transmembrane region" description="Helical" evidence="7">
    <location>
        <begin position="68"/>
        <end position="89"/>
    </location>
</feature>
<organism evidence="9 10">
    <name type="scientific">Rhodococcus jostii</name>
    <dbReference type="NCBI Taxonomy" id="132919"/>
    <lineage>
        <taxon>Bacteria</taxon>
        <taxon>Bacillati</taxon>
        <taxon>Actinomycetota</taxon>
        <taxon>Actinomycetes</taxon>
        <taxon>Mycobacteriales</taxon>
        <taxon>Nocardiaceae</taxon>
        <taxon>Rhodococcus</taxon>
    </lineage>
</organism>